<dbReference type="KEGG" id="xyk:GT347_15660"/>
<dbReference type="EMBL" id="CP047650">
    <property type="protein sequence ID" value="QHI99285.1"/>
    <property type="molecule type" value="Genomic_DNA"/>
</dbReference>
<dbReference type="SUPFAM" id="SSF102824">
    <property type="entry name" value="Colicin D/E5 nuclease domain"/>
    <property type="match status" value="1"/>
</dbReference>
<evidence type="ECO:0000256" key="1">
    <source>
        <dbReference type="SAM" id="MobiDB-lite"/>
    </source>
</evidence>
<feature type="compositionally biased region" description="Pro residues" evidence="1">
    <location>
        <begin position="1927"/>
        <end position="1941"/>
    </location>
</feature>
<dbReference type="InterPro" id="IPR008638">
    <property type="entry name" value="FhaB/CdiA-like_TPS"/>
</dbReference>
<dbReference type="InterPro" id="IPR021964">
    <property type="entry name" value="Colicin_E5_C"/>
</dbReference>
<reference evidence="3 4" key="1">
    <citation type="submission" date="2020-01" db="EMBL/GenBank/DDBJ databases">
        <title>Genome sequencing of strain KACC 21265.</title>
        <authorList>
            <person name="Heo J."/>
            <person name="Kim S.-J."/>
            <person name="Kim J.-S."/>
            <person name="Hong S.-B."/>
            <person name="Kwon S.-W."/>
        </authorList>
    </citation>
    <scope>NUCLEOTIDE SEQUENCE [LARGE SCALE GENOMIC DNA]</scope>
    <source>
        <strain evidence="3 4">KACC 21265</strain>
    </source>
</reference>
<dbReference type="InterPro" id="IPR011050">
    <property type="entry name" value="Pectin_lyase_fold/virulence"/>
</dbReference>
<feature type="region of interest" description="Disordered" evidence="1">
    <location>
        <begin position="2149"/>
        <end position="2171"/>
    </location>
</feature>
<dbReference type="Pfam" id="PF05594">
    <property type="entry name" value="Fil_haemagg"/>
    <property type="match status" value="10"/>
</dbReference>
<dbReference type="Pfam" id="PF13018">
    <property type="entry name" value="ESPR"/>
    <property type="match status" value="1"/>
</dbReference>
<dbReference type="Pfam" id="PF12106">
    <property type="entry name" value="Colicin_E5"/>
    <property type="match status" value="1"/>
</dbReference>
<feature type="region of interest" description="Disordered" evidence="1">
    <location>
        <begin position="1922"/>
        <end position="1943"/>
    </location>
</feature>
<feature type="domain" description="Filamentous haemagglutinin FhaB/tRNA nuclease CdiA-like TPS" evidence="2">
    <location>
        <begin position="79"/>
        <end position="199"/>
    </location>
</feature>
<keyword evidence="4" id="KW-1185">Reference proteome</keyword>
<gene>
    <name evidence="3" type="ORF">GT347_15660</name>
</gene>
<dbReference type="InterPro" id="IPR024973">
    <property type="entry name" value="ESPR"/>
</dbReference>
<dbReference type="InterPro" id="IPR012334">
    <property type="entry name" value="Pectin_lyas_fold"/>
</dbReference>
<proteinExistence type="predicted"/>
<dbReference type="Gene3D" id="2.160.20.10">
    <property type="entry name" value="Single-stranded right-handed beta-helix, Pectin lyase-like"/>
    <property type="match status" value="1"/>
</dbReference>
<organism evidence="3 4">
    <name type="scientific">Xylophilus rhododendri</name>
    <dbReference type="NCBI Taxonomy" id="2697032"/>
    <lineage>
        <taxon>Bacteria</taxon>
        <taxon>Pseudomonadati</taxon>
        <taxon>Pseudomonadota</taxon>
        <taxon>Betaproteobacteria</taxon>
        <taxon>Burkholderiales</taxon>
        <taxon>Xylophilus</taxon>
    </lineage>
</organism>
<evidence type="ECO:0000313" key="3">
    <source>
        <dbReference type="EMBL" id="QHI99285.1"/>
    </source>
</evidence>
<dbReference type="InterPro" id="IPR038234">
    <property type="entry name" value="Colicin_E5_C_sf"/>
</dbReference>
<dbReference type="InterPro" id="IPR025157">
    <property type="entry name" value="Hemagglutinin_rpt"/>
</dbReference>
<dbReference type="Pfam" id="PF05860">
    <property type="entry name" value="TPS"/>
    <property type="match status" value="1"/>
</dbReference>
<dbReference type="InterPro" id="IPR010069">
    <property type="entry name" value="CdiA_FHA1_rpt"/>
</dbReference>
<sequence>MNRQSFRIVFNRARGQLMAVQESAACTRKSAGGEGCRSRRRSVAGGLFLALLTWGPIHAQIVADPGAPGGQRPTVLNTASGIPQVNIQTPSAAGVSRNTYGQFDVNRPGAILNNSRVGTQTQIGGWVQGNPWLAGGSARVILNEVNSSNPSYLRGPVEVAGQRAEVIVANPAGIQVDGAGFINASRVTLTTGTPVMNGGNLESFRVRQGTVQIEGLGLDTRTADYTTILSRAMEVNAGIWAQNLKVAAGAHDASADGSTVTPAAGTGERPRFALDVAAIGGMYAGHIWLIGTEAGLGVNSRGTIAADGPLIVTADGQLINTGTLRSGADADIAARTLANAGTIAAAGSLRTSTEGTLDNRGGTMEAAQLRLASSQGDIDNRGGTLRQTGPAGLSLAAPVLSNTAGGFIGYEPVAAAAAVSPSAAAGGATASPAVAAGDAPDASTNPAAAASSGGSAPLPAGSIAAATVLRNDGGHIYAGSPVTLATPSVDNSGGTLQAQSLAVSGAEFRNVGGTLVLSQGFRADVGQFDNSGGTVRAGSLAIASAGDILNRGGVLLAQDGAADLQAGRALDNTEGRIAAQGALALRSAAATTNTDGMLAAGAALSLTAGSVSNTGGTIASTQDSASVSAATVLDNRTGRIEAARDLTLQATNLHNGGVLRADHDLRADVSAAFTDDSPGSVSAAGNLDIAAASIATAGTLAAGALADGSLATSGELRVKAAGAIAATGRNLAGGSLQVEGASLDLSGSVTAAQAIAARATQGGIDTRQAEVVAAGTLALEAEAELRNQGGTLAGGQLRIAAGDYQGAGGAVLAQGTLQAQVRGAFDNDHGSIAAGGLDVAAGSLSNRQGRIVESAPEGSPAGTAGAIRSAAGLDNHGGLIAVQSEHFTLQAGGALDNSEGVIRHASADPAAVLALSASALDGSSGQILADGALHAQVAGAWTQDGGLSSAAALQLEAGQLSNRAGQLQQTGQGDARIAVAGSLDNRQGAIASNGRLDLSAASLLNGAGRVQTAAGADLALNAAGAVDNRDGGLIAAGGQGRLSAQSLDNRGGALTAQGALAADIAGLLDNREGLVAANGDTRLAAGTLVNDSGTLASVESGLQLGARQAASNQSGRLQAAGTLAFAGAALDNRQGQLIAGSIDIDTGAAMLDNRGGTIATTAPAGDLRIASGPLQNDAGLIQSAGDLAIDTHGQALSNRDAAAHANPDAPGGITAAGRLDLQAGPLDNSAGLVAAAGPLHIALAAGADGTALRNAAGRILGQSGITLQTASGILDNRVGQIQTAADLSLDARNGSVDNSAGLLRAGGRLDIAAATVANRTSKEQDQGIEARDLAIRTTVLDNTQGAIRSENAIDIAASRLLDNSAGLIVAGGTLTIADPQAAAAPASATLLLRNGGGRLLAGTDLAIAAATIEASGQAQAGRDMRISTTQDTVHDGQWSAARDLAWTTPADLLNQGLLHAGRTLDVQARNLGNAAGAELSAEVTTALHAAGTLANQGLIDGSATRIDVGTLDNTGAARIYGDDISIAAQQLRNLGSFGGAAPTIAARERLDIGAATVLNQDGALLLSLGDTAIGGSLDASRRAAGSAADITNASATIEALGSIALSSASVQNLDLHLQTARQTVSTGHEQTLVPDGQTERFPASEFVEIDGYIHHKLHPELYGTVKTLEDAIRPAACGDCTENFIFEPADSRRFEELGVTPPPSGMGPLDQNGEINSPWTQLQAAIVRHNAVVAENDALSVGYSGWTVYDTDSTTSRDVLIASAPARISAGGDIRIAGALTNRDSQVIAGGAITTDRPPQNLQTTGQQIEHSAGTATHWHRVTHTFQDANAHTDGTQPYQPADTVTTYPLATGLAYQQYATASGAGHSAGSAPQPVAPVPADVASGRVAAVAMLASPTTASVAASADRGADSVDTKLIDDAFHTTQPAPPPTPAAPAPAPAPSAADAAFVRVATPPRTLPSASLFSIDPSSSVPTLVQTDPRFTDRNQWLSSDYMLAALGQDPALAQKRLGHGFYEQQLLRKQVAQLTGRRFLGALIANAGNATQVRAGQDLNIGMVAVGASESVAWNTQNHRSESETAEIGSSIATVSGITSLQAAQDISIRQGQLEGGTGLLAVQAGRDIAIAGSQVVADSATQLTAGRDIVISAQTQTSSETHDRAQTRSGLMGSGGIGVTVGQRAQNESTTSTATTAAASTVGSINGNIAITAGNQYRQIGSDVVAPTGDIAIQARDVQIVEARETTQTHSEQHLRQSGLTLAVTSPVIAALQSAAATVEAVGQTQSGRMQALGAASAAMQAGTAAQGLAAMGNAANPADAAKAGNVGISLSLGSSQSDSSTDQTSDSARGSTVQGRNVAISATGAGHGSNILIRGSDVSASSNVSLDADNRIDILAAQDTASQHSKNSSSSASVGIALQAGSSGSGIGFNAAASMARGHADGEDVIQSNSHISAGNRVDIHSGGDTNIIGGVISANQVAADIGGKLTIQSLQDTSRYESRQQSAGASVMVGAGGGGSASFSNSNSKSNADYASVAEQSGIQAGAGGFQVNVKGSTDLVGGIIASTQAAVDSGVNRFDTQSLTTSDIQNHADYNASGFSLSGSYSPGGTGKASDGSKQGATPNSAGGINGAAAGIGSASGHASSTTTSGISGIAGNTEARTGASSNGLVNNFDPDKVAKEVAAQVHITSTFGQQAAKAVGDYADAKYKELKDTDPAEAAKWAEGGAYRVAAHALAAGLTGGIQGAIGSAASQLAIDAVAQQIAQTDLPTGVKNALVAAAGTAIGAAAGGAAGAAGGFNATTNNYLTTADLAKHDPVKERQARSLENNAAAEDACLTGNATTCGGALAKVAADITDLKDYQTQLELQAQQTSDPAAAAQLNAQISEVNSQIESARNVARVGLMALDGGNFDLSTLTPDERMAIGFALDPVEGVGRRTALDRSNFEMVNILKITLDPKIAGQMEARGWDLIDIHAEIGRGAVGTTMDNRSAAKTADGQGRNDSASVYGSKNGYIVVNDRTGEIVQLSNRNDPKWIPDSRIIWK</sequence>
<feature type="compositionally biased region" description="Low complexity" evidence="1">
    <location>
        <begin position="2328"/>
        <end position="2342"/>
    </location>
</feature>
<dbReference type="InterPro" id="IPR008619">
    <property type="entry name" value="Filamentous_hemagglutn_rpt"/>
</dbReference>
<feature type="region of interest" description="Disordered" evidence="1">
    <location>
        <begin position="2598"/>
        <end position="2619"/>
    </location>
</feature>
<dbReference type="Proteomes" id="UP000464787">
    <property type="component" value="Chromosome"/>
</dbReference>
<dbReference type="Pfam" id="PF13332">
    <property type="entry name" value="Fil_haemagg_2"/>
    <property type="match status" value="2"/>
</dbReference>
<protein>
    <submittedName>
        <fullName evidence="3">Filamentous hemagglutinin N-terminal domain-containing protein</fullName>
    </submittedName>
</protein>
<feature type="region of interest" description="Disordered" evidence="1">
    <location>
        <begin position="2328"/>
        <end position="2350"/>
    </location>
</feature>
<feature type="region of interest" description="Disordered" evidence="1">
    <location>
        <begin position="429"/>
        <end position="457"/>
    </location>
</feature>
<dbReference type="SMART" id="SM00912">
    <property type="entry name" value="Haemagg_act"/>
    <property type="match status" value="1"/>
</dbReference>
<dbReference type="RefSeq" id="WP_160553071.1">
    <property type="nucleotide sequence ID" value="NZ_CP047650.1"/>
</dbReference>
<dbReference type="GO" id="GO:0004540">
    <property type="term" value="F:RNA nuclease activity"/>
    <property type="evidence" value="ECO:0007669"/>
    <property type="project" value="InterPro"/>
</dbReference>
<dbReference type="NCBIfam" id="TIGR01731">
    <property type="entry name" value="fil_hemag_20aa"/>
    <property type="match status" value="29"/>
</dbReference>
<dbReference type="Gene3D" id="3.30.2310.30">
    <property type="match status" value="1"/>
</dbReference>
<name>A0A857J942_9BURK</name>
<evidence type="ECO:0000259" key="2">
    <source>
        <dbReference type="SMART" id="SM00912"/>
    </source>
</evidence>
<dbReference type="SUPFAM" id="SSF51126">
    <property type="entry name" value="Pectin lyase-like"/>
    <property type="match status" value="1"/>
</dbReference>
<accession>A0A857J942</accession>
<evidence type="ECO:0000313" key="4">
    <source>
        <dbReference type="Proteomes" id="UP000464787"/>
    </source>
</evidence>
<dbReference type="NCBIfam" id="TIGR01901">
    <property type="entry name" value="adhes_NPXG"/>
    <property type="match status" value="1"/>
</dbReference>
<dbReference type="InterPro" id="IPR038233">
    <property type="entry name" value="Colicin_D/E5_nuclease"/>
</dbReference>